<feature type="region of interest" description="Disordered" evidence="7">
    <location>
        <begin position="482"/>
        <end position="502"/>
    </location>
</feature>
<dbReference type="InterPro" id="IPR011658">
    <property type="entry name" value="PA14_dom"/>
</dbReference>
<dbReference type="InterPro" id="IPR037524">
    <property type="entry name" value="PA14/GLEYA"/>
</dbReference>
<name>A0ABZ3E7B3_9GAMM</name>
<gene>
    <name evidence="10" type="ORF">AAGT77_08630</name>
</gene>
<feature type="domain" description="Fibronectin type-III" evidence="8">
    <location>
        <begin position="560"/>
        <end position="657"/>
    </location>
</feature>
<dbReference type="Pfam" id="PF07691">
    <property type="entry name" value="PA14"/>
    <property type="match status" value="2"/>
</dbReference>
<dbReference type="SMART" id="SM00758">
    <property type="entry name" value="PA14"/>
    <property type="match status" value="2"/>
</dbReference>
<dbReference type="Proteomes" id="UP001445268">
    <property type="component" value="Chromosome"/>
</dbReference>
<feature type="compositionally biased region" description="Polar residues" evidence="7">
    <location>
        <begin position="482"/>
        <end position="498"/>
    </location>
</feature>
<dbReference type="InterPro" id="IPR013783">
    <property type="entry name" value="Ig-like_fold"/>
</dbReference>
<evidence type="ECO:0000259" key="9">
    <source>
        <dbReference type="PROSITE" id="PS51820"/>
    </source>
</evidence>
<dbReference type="InterPro" id="IPR036116">
    <property type="entry name" value="FN3_sf"/>
</dbReference>
<keyword evidence="4" id="KW-0732">Signal</keyword>
<organism evidence="10 11">
    <name type="scientific">Marinobacter alkaliphilus</name>
    <dbReference type="NCBI Taxonomy" id="254719"/>
    <lineage>
        <taxon>Bacteria</taxon>
        <taxon>Pseudomonadati</taxon>
        <taxon>Pseudomonadota</taxon>
        <taxon>Gammaproteobacteria</taxon>
        <taxon>Pseudomonadales</taxon>
        <taxon>Marinobacteraceae</taxon>
        <taxon>Marinobacter</taxon>
    </lineage>
</organism>
<dbReference type="Gene3D" id="2.60.40.10">
    <property type="entry name" value="Immunoglobulins"/>
    <property type="match status" value="1"/>
</dbReference>
<reference evidence="10 11" key="1">
    <citation type="submission" date="2024-04" db="EMBL/GenBank/DDBJ databases">
        <title>Marinobacter sp. SBY-1.</title>
        <authorList>
            <person name="Pan C."/>
        </authorList>
    </citation>
    <scope>NUCLEOTIDE SEQUENCE [LARGE SCALE GENOMIC DNA]</scope>
    <source>
        <strain evidence="10 11">SBY-1</strain>
    </source>
</reference>
<feature type="domain" description="PA14" evidence="9">
    <location>
        <begin position="40"/>
        <end position="196"/>
    </location>
</feature>
<dbReference type="InterPro" id="IPR059100">
    <property type="entry name" value="TSP3_bac"/>
</dbReference>
<dbReference type="PROSITE" id="PS51820">
    <property type="entry name" value="PA14"/>
    <property type="match status" value="2"/>
</dbReference>
<evidence type="ECO:0000313" key="10">
    <source>
        <dbReference type="EMBL" id="XAF55583.1"/>
    </source>
</evidence>
<accession>A0ABZ3E7B3</accession>
<dbReference type="Gene3D" id="3.90.182.10">
    <property type="entry name" value="Toxin - Anthrax Protective Antigen,domain 1"/>
    <property type="match status" value="2"/>
</dbReference>
<dbReference type="Pfam" id="PF00041">
    <property type="entry name" value="fn3"/>
    <property type="match status" value="1"/>
</dbReference>
<dbReference type="PANTHER" id="PTHR42970:SF1">
    <property type="entry name" value="PECTATE LYASE C-RELATED"/>
    <property type="match status" value="1"/>
</dbReference>
<dbReference type="PANTHER" id="PTHR42970">
    <property type="entry name" value="PECTATE LYASE C-RELATED"/>
    <property type="match status" value="1"/>
</dbReference>
<keyword evidence="11" id="KW-1185">Reference proteome</keyword>
<dbReference type="SUPFAM" id="SSF56988">
    <property type="entry name" value="Anthrax protective antigen"/>
    <property type="match status" value="2"/>
</dbReference>
<dbReference type="InterPro" id="IPR052063">
    <property type="entry name" value="Polysaccharide_Lyase_1"/>
</dbReference>
<keyword evidence="2" id="KW-0964">Secreted</keyword>
<evidence type="ECO:0000256" key="7">
    <source>
        <dbReference type="SAM" id="MobiDB-lite"/>
    </source>
</evidence>
<dbReference type="PROSITE" id="PS51257">
    <property type="entry name" value="PROKAR_LIPOPROTEIN"/>
    <property type="match status" value="1"/>
</dbReference>
<evidence type="ECO:0000256" key="2">
    <source>
        <dbReference type="ARBA" id="ARBA00022525"/>
    </source>
</evidence>
<comment type="subcellular location">
    <subcellularLocation>
        <location evidence="1">Secreted</location>
    </subcellularLocation>
</comment>
<evidence type="ECO:0000256" key="3">
    <source>
        <dbReference type="ARBA" id="ARBA00022723"/>
    </source>
</evidence>
<evidence type="ECO:0000256" key="6">
    <source>
        <dbReference type="ARBA" id="ARBA00023180"/>
    </source>
</evidence>
<proteinExistence type="predicted"/>
<protein>
    <submittedName>
        <fullName evidence="10">PA14 domain-containing protein</fullName>
    </submittedName>
</protein>
<dbReference type="EMBL" id="CP152380">
    <property type="protein sequence ID" value="XAF55583.1"/>
    <property type="molecule type" value="Genomic_DNA"/>
</dbReference>
<feature type="region of interest" description="Disordered" evidence="7">
    <location>
        <begin position="554"/>
        <end position="580"/>
    </location>
</feature>
<evidence type="ECO:0000256" key="5">
    <source>
        <dbReference type="ARBA" id="ARBA00022837"/>
    </source>
</evidence>
<dbReference type="Pfam" id="PF18884">
    <property type="entry name" value="TSP3_bac"/>
    <property type="match status" value="4"/>
</dbReference>
<dbReference type="PROSITE" id="PS50853">
    <property type="entry name" value="FN3"/>
    <property type="match status" value="1"/>
</dbReference>
<dbReference type="RefSeq" id="WP_342632384.1">
    <property type="nucleotide sequence ID" value="NZ_CP152380.1"/>
</dbReference>
<keyword evidence="6" id="KW-0325">Glycoprotein</keyword>
<evidence type="ECO:0000313" key="11">
    <source>
        <dbReference type="Proteomes" id="UP001445268"/>
    </source>
</evidence>
<evidence type="ECO:0000259" key="8">
    <source>
        <dbReference type="PROSITE" id="PS50853"/>
    </source>
</evidence>
<dbReference type="CDD" id="cd00063">
    <property type="entry name" value="FN3"/>
    <property type="match status" value="1"/>
</dbReference>
<sequence length="657" mass="71655">MAIVKVLGLGSAVLLISGCQSWQYRDIDKLPPTAALPEISERGKVEVHYFDGISGSKVSDLVGQEKYPDNPDQVLELFSLKAPANRADAYGSLVRGYIQPPTDGQYRFFVAGDDETQLWLSNSSSPEGIELTASVTGWTGSGDYSKYASQTSAYKTLTGGQKYYFEIRHKEGGGGDHFDVAWEGPGMSRQIIDGNYLHSFARPSTPTDLSTEEAYSMGYRVGFLDGSEGLRFNPDYPPLDEDGDGIYDNWEIIHGLDPTDPSDAMSDADGDLLTALDEFMLGTDPNNPDSDGDGIPDGYEYAYNLDPLDPSDANTDLDGDGFSVLEEYLAGTNPLDPEDYPAPAEPEYVPGFGGQYYIGTSFEQFVFTRIDESVAFNWGRGQPHSDLPEDRFSIRWSGIFTAPHGSGTNNYRFTVSTNDGVRLYANGVMVIDDWTEHPTTSFSYDRNLDAGERLNLTIEYFENVGNAEARYVATNLTTGQTLSTQATVSSPDPTTSHSLDTDGDGIPDTWELRNGLNPWINDANQINNSSGITNLQAYETGVHPFTLETVETDAQPDATEPEASTPPPPSEGTVTLSWTAPSTRMDGSSISLSEIDYYIINYGMNETALDREQQVDGPETSYSFSGLSSGTWYFTIRVVDSSGLSSAPSNPVSVNVQ</sequence>
<keyword evidence="3" id="KW-0479">Metal-binding</keyword>
<dbReference type="SUPFAM" id="SSF49265">
    <property type="entry name" value="Fibronectin type III"/>
    <property type="match status" value="1"/>
</dbReference>
<evidence type="ECO:0000256" key="1">
    <source>
        <dbReference type="ARBA" id="ARBA00004613"/>
    </source>
</evidence>
<feature type="domain" description="PA14" evidence="9">
    <location>
        <begin position="347"/>
        <end position="487"/>
    </location>
</feature>
<keyword evidence="5" id="KW-0106">Calcium</keyword>
<evidence type="ECO:0000256" key="4">
    <source>
        <dbReference type="ARBA" id="ARBA00022729"/>
    </source>
</evidence>
<dbReference type="SMART" id="SM00060">
    <property type="entry name" value="FN3"/>
    <property type="match status" value="1"/>
</dbReference>
<dbReference type="InterPro" id="IPR003961">
    <property type="entry name" value="FN3_dom"/>
</dbReference>